<organism evidence="1">
    <name type="scientific">mine drainage metagenome</name>
    <dbReference type="NCBI Taxonomy" id="410659"/>
    <lineage>
        <taxon>unclassified sequences</taxon>
        <taxon>metagenomes</taxon>
        <taxon>ecological metagenomes</taxon>
    </lineage>
</organism>
<proteinExistence type="predicted"/>
<comment type="caution">
    <text evidence="1">The sequence shown here is derived from an EMBL/GenBank/DDBJ whole genome shotgun (WGS) entry which is preliminary data.</text>
</comment>
<feature type="non-terminal residue" evidence="1">
    <location>
        <position position="50"/>
    </location>
</feature>
<reference evidence="1" key="1">
    <citation type="submission" date="2013-08" db="EMBL/GenBank/DDBJ databases">
        <authorList>
            <person name="Mendez C."/>
            <person name="Richter M."/>
            <person name="Ferrer M."/>
            <person name="Sanchez J."/>
        </authorList>
    </citation>
    <scope>NUCLEOTIDE SEQUENCE</scope>
</reference>
<gene>
    <name evidence="1" type="ORF">B2A_15200</name>
</gene>
<sequence>MRCATHRANPIAFVEVKQIGQSEGAERQLFEYAFHVGVPLAILTDGQEWN</sequence>
<dbReference type="AlphaFoldDB" id="T0Y6N8"/>
<reference evidence="1" key="2">
    <citation type="journal article" date="2014" name="ISME J.">
        <title>Microbial stratification in low pH oxic and suboxic macroscopic growths along an acid mine drainage.</title>
        <authorList>
            <person name="Mendez-Garcia C."/>
            <person name="Mesa V."/>
            <person name="Sprenger R.R."/>
            <person name="Richter M."/>
            <person name="Diez M.S."/>
            <person name="Solano J."/>
            <person name="Bargiela R."/>
            <person name="Golyshina O.V."/>
            <person name="Manteca A."/>
            <person name="Ramos J.L."/>
            <person name="Gallego J.R."/>
            <person name="Llorente I."/>
            <person name="Martins Dos Santos V.A."/>
            <person name="Jensen O.N."/>
            <person name="Pelaez A.I."/>
            <person name="Sanchez J."/>
            <person name="Ferrer M."/>
        </authorList>
    </citation>
    <scope>NUCLEOTIDE SEQUENCE</scope>
</reference>
<dbReference type="EMBL" id="AUZZ01011062">
    <property type="protein sequence ID" value="EQD27532.1"/>
    <property type="molecule type" value="Genomic_DNA"/>
</dbReference>
<evidence type="ECO:0000313" key="1">
    <source>
        <dbReference type="EMBL" id="EQD27532.1"/>
    </source>
</evidence>
<accession>T0Y6N8</accession>
<name>T0Y6N8_9ZZZZ</name>
<protein>
    <submittedName>
        <fullName evidence="1">Uncharacterized protein</fullName>
    </submittedName>
</protein>